<dbReference type="InterPro" id="IPR001005">
    <property type="entry name" value="SANT/Myb"/>
</dbReference>
<dbReference type="InterPro" id="IPR017884">
    <property type="entry name" value="SANT_dom"/>
</dbReference>
<dbReference type="SMART" id="SM00717">
    <property type="entry name" value="SANT"/>
    <property type="match status" value="1"/>
</dbReference>
<protein>
    <recommendedName>
        <fullName evidence="3">SANT domain-containing protein</fullName>
    </recommendedName>
</protein>
<dbReference type="Gene3D" id="1.10.10.60">
    <property type="entry name" value="Homeodomain-like"/>
    <property type="match status" value="1"/>
</dbReference>
<evidence type="ECO:0000259" key="3">
    <source>
        <dbReference type="PROSITE" id="PS51293"/>
    </source>
</evidence>
<dbReference type="AlphaFoldDB" id="A0A835RFQ6"/>
<sequence length="650" mass="72898">MVFVGSMSPATPTSVTCSSSPGTEEKLSMKTSNLDADRAKDSSRLGLNGSPGNFSIKVGEIDADSVCTLASALNDLMQYEDACSGDSSFARFSTINKLLLLKNEISKELEKTEYEIDLFENELMSLASVEQRNYREHPLKSKSNVGGSSVESFDEPKTSFELPSNNSVLASSVFLEEEKAVQRAVSGECDAEVKVVNHDLTEAFSSGVAQFSCLDRQNDNRNVLFDLCSEVNGKGIVPHFIDVEPLTPFTTVTPAVHLSCGLVGNSAAEKKSNSLLASVMNSNSNATKRVSEEFVRAMCSMSSQVDIWESDKLLQCRKNYMLIKDKLAVEKRLLKFKERVLAHKFRVLHHLWREDLRLLAVLKHRPKSSKRLEVNIRSSQTALQRHRSSTRSRFLLPAGNLSLVPTTEILNFTSKILSCSQIRHYRNYLKMPAQIIDEKDKTRLRFNTKNGLIEYACSIEKERVAINPWTPEEKELFVNMLATFGKDFRKISSFISHKTTADCIEFYYKNHKAENFKEVMRQLKHRNQWQRLHSNKYLITTGAKWNHEANAASLDFLGVASTPDSRSNNFTRIIPRHKGRSDYHENKILHGVNASLEKANSVEISGTDREAVAADVLVGICGSSEAMSSCATNYIDPRENVLLDRPLTPK</sequence>
<dbReference type="PANTHER" id="PTHR47340">
    <property type="entry name" value="DUPLICATED HOMEODOMAIN-LIKE SUPERFAMILY PROTEIN"/>
    <property type="match status" value="1"/>
</dbReference>
<dbReference type="OrthoDB" id="10258692at2759"/>
<dbReference type="InterPro" id="IPR009057">
    <property type="entry name" value="Homeodomain-like_sf"/>
</dbReference>
<proteinExistence type="predicted"/>
<reference evidence="4 5" key="1">
    <citation type="journal article" date="2020" name="Nat. Food">
        <title>A phased Vanilla planifolia genome enables genetic improvement of flavour and production.</title>
        <authorList>
            <person name="Hasing T."/>
            <person name="Tang H."/>
            <person name="Brym M."/>
            <person name="Khazi F."/>
            <person name="Huang T."/>
            <person name="Chambers A.H."/>
        </authorList>
    </citation>
    <scope>NUCLEOTIDE SEQUENCE [LARGE SCALE GENOMIC DNA]</scope>
    <source>
        <tissue evidence="4">Leaf</tissue>
    </source>
</reference>
<evidence type="ECO:0000313" key="5">
    <source>
        <dbReference type="Proteomes" id="UP000639772"/>
    </source>
</evidence>
<name>A0A835RFQ6_VANPL</name>
<gene>
    <name evidence="4" type="ORF">HPP92_006491</name>
</gene>
<keyword evidence="1" id="KW-0175">Coiled coil</keyword>
<dbReference type="EMBL" id="JADCNM010000003">
    <property type="protein sequence ID" value="KAG0489628.1"/>
    <property type="molecule type" value="Genomic_DNA"/>
</dbReference>
<dbReference type="PROSITE" id="PS51293">
    <property type="entry name" value="SANT"/>
    <property type="match status" value="1"/>
</dbReference>
<feature type="region of interest" description="Disordered" evidence="2">
    <location>
        <begin position="1"/>
        <end position="42"/>
    </location>
</feature>
<feature type="domain" description="SANT" evidence="3">
    <location>
        <begin position="464"/>
        <end position="515"/>
    </location>
</feature>
<feature type="coiled-coil region" evidence="1">
    <location>
        <begin position="95"/>
        <end position="122"/>
    </location>
</feature>
<dbReference type="SUPFAM" id="SSF46689">
    <property type="entry name" value="Homeodomain-like"/>
    <property type="match status" value="1"/>
</dbReference>
<comment type="caution">
    <text evidence="4">The sequence shown here is derived from an EMBL/GenBank/DDBJ whole genome shotgun (WGS) entry which is preliminary data.</text>
</comment>
<dbReference type="PANTHER" id="PTHR47340:SF1">
    <property type="entry name" value="DUPLICATED HOMEODOMAIN-LIKE SUPERFAMILY PROTEIN"/>
    <property type="match status" value="1"/>
</dbReference>
<organism evidence="4 5">
    <name type="scientific">Vanilla planifolia</name>
    <name type="common">Vanilla</name>
    <dbReference type="NCBI Taxonomy" id="51239"/>
    <lineage>
        <taxon>Eukaryota</taxon>
        <taxon>Viridiplantae</taxon>
        <taxon>Streptophyta</taxon>
        <taxon>Embryophyta</taxon>
        <taxon>Tracheophyta</taxon>
        <taxon>Spermatophyta</taxon>
        <taxon>Magnoliopsida</taxon>
        <taxon>Liliopsida</taxon>
        <taxon>Asparagales</taxon>
        <taxon>Orchidaceae</taxon>
        <taxon>Vanilloideae</taxon>
        <taxon>Vanilleae</taxon>
        <taxon>Vanilla</taxon>
    </lineage>
</organism>
<evidence type="ECO:0000256" key="2">
    <source>
        <dbReference type="SAM" id="MobiDB-lite"/>
    </source>
</evidence>
<accession>A0A835RFQ6</accession>
<dbReference type="Pfam" id="PF00249">
    <property type="entry name" value="Myb_DNA-binding"/>
    <property type="match status" value="1"/>
</dbReference>
<dbReference type="Proteomes" id="UP000639772">
    <property type="component" value="Chromosome 3"/>
</dbReference>
<evidence type="ECO:0000313" key="4">
    <source>
        <dbReference type="EMBL" id="KAG0489628.1"/>
    </source>
</evidence>
<feature type="compositionally biased region" description="Polar residues" evidence="2">
    <location>
        <begin position="8"/>
        <end position="22"/>
    </location>
</feature>
<evidence type="ECO:0000256" key="1">
    <source>
        <dbReference type="SAM" id="Coils"/>
    </source>
</evidence>